<feature type="region of interest" description="Disordered" evidence="1">
    <location>
        <begin position="1"/>
        <end position="86"/>
    </location>
</feature>
<dbReference type="EMBL" id="JABSTU010000004">
    <property type="protein sequence ID" value="KAH8032685.1"/>
    <property type="molecule type" value="Genomic_DNA"/>
</dbReference>
<keyword evidence="3" id="KW-1185">Reference proteome</keyword>
<feature type="compositionally biased region" description="Polar residues" evidence="1">
    <location>
        <begin position="31"/>
        <end position="44"/>
    </location>
</feature>
<reference evidence="2" key="1">
    <citation type="journal article" date="2020" name="Cell">
        <title>Large-Scale Comparative Analyses of Tick Genomes Elucidate Their Genetic Diversity and Vector Capacities.</title>
        <authorList>
            <consortium name="Tick Genome and Microbiome Consortium (TIGMIC)"/>
            <person name="Jia N."/>
            <person name="Wang J."/>
            <person name="Shi W."/>
            <person name="Du L."/>
            <person name="Sun Y."/>
            <person name="Zhan W."/>
            <person name="Jiang J.F."/>
            <person name="Wang Q."/>
            <person name="Zhang B."/>
            <person name="Ji P."/>
            <person name="Bell-Sakyi L."/>
            <person name="Cui X.M."/>
            <person name="Yuan T.T."/>
            <person name="Jiang B.G."/>
            <person name="Yang W.F."/>
            <person name="Lam T.T."/>
            <person name="Chang Q.C."/>
            <person name="Ding S.J."/>
            <person name="Wang X.J."/>
            <person name="Zhu J.G."/>
            <person name="Ruan X.D."/>
            <person name="Zhao L."/>
            <person name="Wei J.T."/>
            <person name="Ye R.Z."/>
            <person name="Que T.C."/>
            <person name="Du C.H."/>
            <person name="Zhou Y.H."/>
            <person name="Cheng J.X."/>
            <person name="Dai P.F."/>
            <person name="Guo W.B."/>
            <person name="Han X.H."/>
            <person name="Huang E.J."/>
            <person name="Li L.F."/>
            <person name="Wei W."/>
            <person name="Gao Y.C."/>
            <person name="Liu J.Z."/>
            <person name="Shao H.Z."/>
            <person name="Wang X."/>
            <person name="Wang C.C."/>
            <person name="Yang T.C."/>
            <person name="Huo Q.B."/>
            <person name="Li W."/>
            <person name="Chen H.Y."/>
            <person name="Chen S.E."/>
            <person name="Zhou L.G."/>
            <person name="Ni X.B."/>
            <person name="Tian J.H."/>
            <person name="Sheng Y."/>
            <person name="Liu T."/>
            <person name="Pan Y.S."/>
            <person name="Xia L.Y."/>
            <person name="Li J."/>
            <person name="Zhao F."/>
            <person name="Cao W.C."/>
        </authorList>
    </citation>
    <scope>NUCLEOTIDE SEQUENCE</scope>
    <source>
        <strain evidence="2">Rmic-2018</strain>
    </source>
</reference>
<evidence type="ECO:0000256" key="1">
    <source>
        <dbReference type="SAM" id="MobiDB-lite"/>
    </source>
</evidence>
<comment type="caution">
    <text evidence="2">The sequence shown here is derived from an EMBL/GenBank/DDBJ whole genome shotgun (WGS) entry which is preliminary data.</text>
</comment>
<protein>
    <submittedName>
        <fullName evidence="2">Uncharacterized protein</fullName>
    </submittedName>
</protein>
<name>A0A9J6EEZ8_RHIMP</name>
<proteinExistence type="predicted"/>
<accession>A0A9J6EEZ8</accession>
<feature type="compositionally biased region" description="Basic and acidic residues" evidence="1">
    <location>
        <begin position="45"/>
        <end position="61"/>
    </location>
</feature>
<gene>
    <name evidence="2" type="ORF">HPB51_001035</name>
</gene>
<dbReference type="Proteomes" id="UP000821866">
    <property type="component" value="Chromosome 2"/>
</dbReference>
<evidence type="ECO:0000313" key="2">
    <source>
        <dbReference type="EMBL" id="KAH8032685.1"/>
    </source>
</evidence>
<dbReference type="AlphaFoldDB" id="A0A9J6EEZ8"/>
<reference evidence="2" key="2">
    <citation type="submission" date="2021-09" db="EMBL/GenBank/DDBJ databases">
        <authorList>
            <person name="Jia N."/>
            <person name="Wang J."/>
            <person name="Shi W."/>
            <person name="Du L."/>
            <person name="Sun Y."/>
            <person name="Zhan W."/>
            <person name="Jiang J."/>
            <person name="Wang Q."/>
            <person name="Zhang B."/>
            <person name="Ji P."/>
            <person name="Sakyi L.B."/>
            <person name="Cui X."/>
            <person name="Yuan T."/>
            <person name="Jiang B."/>
            <person name="Yang W."/>
            <person name="Lam T.T.-Y."/>
            <person name="Chang Q."/>
            <person name="Ding S."/>
            <person name="Wang X."/>
            <person name="Zhu J."/>
            <person name="Ruan X."/>
            <person name="Zhao L."/>
            <person name="Wei J."/>
            <person name="Que T."/>
            <person name="Du C."/>
            <person name="Cheng J."/>
            <person name="Dai P."/>
            <person name="Han X."/>
            <person name="Huang E."/>
            <person name="Gao Y."/>
            <person name="Liu J."/>
            <person name="Shao H."/>
            <person name="Ye R."/>
            <person name="Li L."/>
            <person name="Wei W."/>
            <person name="Wang X."/>
            <person name="Wang C."/>
            <person name="Huo Q."/>
            <person name="Li W."/>
            <person name="Guo W."/>
            <person name="Chen H."/>
            <person name="Chen S."/>
            <person name="Zhou L."/>
            <person name="Zhou L."/>
            <person name="Ni X."/>
            <person name="Tian J."/>
            <person name="Zhou Y."/>
            <person name="Sheng Y."/>
            <person name="Liu T."/>
            <person name="Pan Y."/>
            <person name="Xia L."/>
            <person name="Li J."/>
            <person name="Zhao F."/>
            <person name="Cao W."/>
        </authorList>
    </citation>
    <scope>NUCLEOTIDE SEQUENCE</scope>
    <source>
        <strain evidence="2">Rmic-2018</strain>
        <tissue evidence="2">Larvae</tissue>
    </source>
</reference>
<evidence type="ECO:0000313" key="3">
    <source>
        <dbReference type="Proteomes" id="UP000821866"/>
    </source>
</evidence>
<organism evidence="2 3">
    <name type="scientific">Rhipicephalus microplus</name>
    <name type="common">Cattle tick</name>
    <name type="synonym">Boophilus microplus</name>
    <dbReference type="NCBI Taxonomy" id="6941"/>
    <lineage>
        <taxon>Eukaryota</taxon>
        <taxon>Metazoa</taxon>
        <taxon>Ecdysozoa</taxon>
        <taxon>Arthropoda</taxon>
        <taxon>Chelicerata</taxon>
        <taxon>Arachnida</taxon>
        <taxon>Acari</taxon>
        <taxon>Parasitiformes</taxon>
        <taxon>Ixodida</taxon>
        <taxon>Ixodoidea</taxon>
        <taxon>Ixodidae</taxon>
        <taxon>Rhipicephalinae</taxon>
        <taxon>Rhipicephalus</taxon>
        <taxon>Boophilus</taxon>
    </lineage>
</organism>
<sequence>MEGGDGASEDGSSDVPWTARDQADHDFKSQGEYNKQDATLSPRNFSDEREAAAKLDGRVVEQSRPTPDYPRSAEGSVLQPSKVERTREKEVVTAVVVEEGELGPERERNAREKTPHTIEDEASCVSQGGASGERGLNRACGVRHHRLRRSPENLVMQDVDLDDAENALITTMLRGGQKFPRTVVVNAVLFTETILDELRAPDYSARFLSLPMRKCTLVSLVSSALADYEDLDVCDSRHAAREVIEHVELRELESTYQLNGTSRYIVPRLPDGFAAVVGH</sequence>